<reference evidence="1 2" key="1">
    <citation type="journal article" date="2012" name="J. Bacteriol.">
        <title>Draft Genome Sequence of Sinorhizobium meliloti CCNWSX0020, a Nitrogen-Fixing Symbiont with Copper Tolerance Capability Isolated from Lead-Zinc Mine Tailings.</title>
        <authorList>
            <person name="Li Z."/>
            <person name="Ma Z."/>
            <person name="Hao X."/>
            <person name="Wei G."/>
        </authorList>
    </citation>
    <scope>NUCLEOTIDE SEQUENCE [LARGE SCALE GENOMIC DNA]</scope>
    <source>
        <strain evidence="1 2">CCNWSX0020</strain>
    </source>
</reference>
<dbReference type="Proteomes" id="UP000004038">
    <property type="component" value="Unassembled WGS sequence"/>
</dbReference>
<dbReference type="EMBL" id="AGVV01000015">
    <property type="protein sequence ID" value="EHK78089.1"/>
    <property type="molecule type" value="Genomic_DNA"/>
</dbReference>
<evidence type="ECO:0000313" key="1">
    <source>
        <dbReference type="EMBL" id="EHK78089.1"/>
    </source>
</evidence>
<accession>H0FY17</accession>
<dbReference type="RefSeq" id="WP_003528207.1">
    <property type="nucleotide sequence ID" value="NZ_AGVV01000015.1"/>
</dbReference>
<evidence type="ECO:0000313" key="2">
    <source>
        <dbReference type="Proteomes" id="UP000004038"/>
    </source>
</evidence>
<protein>
    <submittedName>
        <fullName evidence="1">Uncharacterized protein</fullName>
    </submittedName>
</protein>
<organism evidence="1 2">
    <name type="scientific">Sinorhizobium meliloti CCNWSX0020</name>
    <dbReference type="NCBI Taxonomy" id="1107881"/>
    <lineage>
        <taxon>Bacteria</taxon>
        <taxon>Pseudomonadati</taxon>
        <taxon>Pseudomonadota</taxon>
        <taxon>Alphaproteobacteria</taxon>
        <taxon>Hyphomicrobiales</taxon>
        <taxon>Rhizobiaceae</taxon>
        <taxon>Sinorhizobium/Ensifer group</taxon>
        <taxon>Sinorhizobium</taxon>
    </lineage>
</organism>
<proteinExistence type="predicted"/>
<name>H0FY17_RHIML</name>
<sequence length="266" mass="29604">MDIAELRATFREAKLKVDRACRHLQEVESLLTAYAESDFCQLVVNHDGRGRGFVLETTPMPFELPLAIGDTFHNLNVSLDYIASGMMRAAGSKTKGVYFPCDENKEKLDMSFEAASPGKKASRNSAIAEQFPWLRELLLHSVEPYRGGPNFVWEIRRADNIDKHNLITPVVGVVELHDVEIADPVRNNKFVVGTIYCEPGARANLLYGSGNDWKIIKQGQPTATITFPKGAEVFAGEAVPETLRECIAHTAGVIEFIEHEVFKRAT</sequence>
<gene>
    <name evidence="1" type="ORF">SM0020_10435</name>
</gene>
<dbReference type="AlphaFoldDB" id="H0FY17"/>